<organism evidence="2 3">
    <name type="scientific">Paracoccus denitrificans</name>
    <dbReference type="NCBI Taxonomy" id="266"/>
    <lineage>
        <taxon>Bacteria</taxon>
        <taxon>Pseudomonadati</taxon>
        <taxon>Pseudomonadota</taxon>
        <taxon>Alphaproteobacteria</taxon>
        <taxon>Rhodobacterales</taxon>
        <taxon>Paracoccaceae</taxon>
        <taxon>Paracoccus</taxon>
    </lineage>
</organism>
<dbReference type="Proteomes" id="UP000315344">
    <property type="component" value="Unassembled WGS sequence"/>
</dbReference>
<gene>
    <name evidence="2" type="ORF">DI616_05540</name>
</gene>
<evidence type="ECO:0000256" key="1">
    <source>
        <dbReference type="SAM" id="MobiDB-lite"/>
    </source>
</evidence>
<proteinExistence type="predicted"/>
<sequence length="255" mass="26317">MTPLDSLCVAPFHELPDAARARVLNRLADTELFVALDGDPVEDRVKLRMFDVDGNRLAIAADDEDRLAGFFGAPTGHLAMPGRALAAMLAAEGVTLMVNPAAPSEMLLDAGILGWLATALSQAPAEEQAAPARLSAPSPAMVAALAEPLAARLADMEGLTEAAALVAAEWADGSRGHLVVLSGADEAARPLLAKALAELLAFLPPLAEGCDVAFDLPLPAGALVLRLEAIAAEPAPPSQPRAPGSDPDKPPILRF</sequence>
<feature type="region of interest" description="Disordered" evidence="1">
    <location>
        <begin position="234"/>
        <end position="255"/>
    </location>
</feature>
<dbReference type="AlphaFoldDB" id="A0A533IAB1"/>
<reference evidence="2 3" key="1">
    <citation type="journal article" date="2017" name="Nat. Commun.">
        <title>In situ click chemistry generation of cyclooxygenase-2 inhibitors.</title>
        <authorList>
            <person name="Bhardwaj A."/>
            <person name="Kaur J."/>
            <person name="Wuest M."/>
            <person name="Wuest F."/>
        </authorList>
    </citation>
    <scope>NUCLEOTIDE SEQUENCE [LARGE SCALE GENOMIC DNA]</scope>
    <source>
        <strain evidence="2">S2_012_000_R3_94</strain>
    </source>
</reference>
<feature type="compositionally biased region" description="Basic and acidic residues" evidence="1">
    <location>
        <begin position="246"/>
        <end position="255"/>
    </location>
</feature>
<protein>
    <submittedName>
        <fullName evidence="2">Uncharacterized protein</fullName>
    </submittedName>
</protein>
<evidence type="ECO:0000313" key="2">
    <source>
        <dbReference type="EMBL" id="TKW67775.1"/>
    </source>
</evidence>
<name>A0A533IAB1_PARDE</name>
<dbReference type="EMBL" id="VAFL01000003">
    <property type="protein sequence ID" value="TKW67775.1"/>
    <property type="molecule type" value="Genomic_DNA"/>
</dbReference>
<evidence type="ECO:0000313" key="3">
    <source>
        <dbReference type="Proteomes" id="UP000315344"/>
    </source>
</evidence>
<accession>A0A533IAB1</accession>
<comment type="caution">
    <text evidence="2">The sequence shown here is derived from an EMBL/GenBank/DDBJ whole genome shotgun (WGS) entry which is preliminary data.</text>
</comment>